<dbReference type="EMBL" id="JAXGFP010000003">
    <property type="protein sequence ID" value="MEG3183610.1"/>
    <property type="molecule type" value="Genomic_DNA"/>
</dbReference>
<gene>
    <name evidence="3" type="ORF">SNE34_06270</name>
</gene>
<keyword evidence="2" id="KW-0812">Transmembrane</keyword>
<keyword evidence="2" id="KW-1133">Transmembrane helix</keyword>
<feature type="transmembrane region" description="Helical" evidence="2">
    <location>
        <begin position="91"/>
        <end position="109"/>
    </location>
</feature>
<protein>
    <submittedName>
        <fullName evidence="3">DUF3667 domain-containing protein</fullName>
    </submittedName>
</protein>
<feature type="transmembrane region" description="Helical" evidence="2">
    <location>
        <begin position="312"/>
        <end position="339"/>
    </location>
</feature>
<accession>A0ABU7YXD8</accession>
<dbReference type="Proteomes" id="UP001355056">
    <property type="component" value="Unassembled WGS sequence"/>
</dbReference>
<keyword evidence="4" id="KW-1185">Reference proteome</keyword>
<evidence type="ECO:0000313" key="3">
    <source>
        <dbReference type="EMBL" id="MEG3183610.1"/>
    </source>
</evidence>
<comment type="caution">
    <text evidence="3">The sequence shown here is derived from an EMBL/GenBank/DDBJ whole genome shotgun (WGS) entry which is preliminary data.</text>
</comment>
<reference evidence="3 4" key="1">
    <citation type="journal article" date="2016" name="Int. J. Syst. Evol. Microbiol.">
        <title>Lysobacter erysipheiresistens sp. nov., an antagonist of powdery mildew, isolated from tobacco-cultivated soil.</title>
        <authorList>
            <person name="Xie B."/>
            <person name="Li T."/>
            <person name="Lin X."/>
            <person name="Wang C.J."/>
            <person name="Chen Y.J."/>
            <person name="Liu W.J."/>
            <person name="Zhao Z.W."/>
        </authorList>
    </citation>
    <scope>NUCLEOTIDE SEQUENCE [LARGE SCALE GENOMIC DNA]</scope>
    <source>
        <strain evidence="3 4">RS-LYSO-3</strain>
    </source>
</reference>
<organism evidence="3 4">
    <name type="scientific">Novilysobacter erysipheiresistens</name>
    <dbReference type="NCBI Taxonomy" id="1749332"/>
    <lineage>
        <taxon>Bacteria</taxon>
        <taxon>Pseudomonadati</taxon>
        <taxon>Pseudomonadota</taxon>
        <taxon>Gammaproteobacteria</taxon>
        <taxon>Lysobacterales</taxon>
        <taxon>Lysobacteraceae</taxon>
        <taxon>Novilysobacter</taxon>
    </lineage>
</organism>
<feature type="transmembrane region" description="Helical" evidence="2">
    <location>
        <begin position="345"/>
        <end position="367"/>
    </location>
</feature>
<dbReference type="Pfam" id="PF12412">
    <property type="entry name" value="DUF3667"/>
    <property type="match status" value="1"/>
</dbReference>
<keyword evidence="2" id="KW-0472">Membrane</keyword>
<evidence type="ECO:0000256" key="1">
    <source>
        <dbReference type="SAM" id="MobiDB-lite"/>
    </source>
</evidence>
<feature type="transmembrane region" description="Helical" evidence="2">
    <location>
        <begin position="273"/>
        <end position="300"/>
    </location>
</feature>
<name>A0ABU7YXD8_9GAMM</name>
<evidence type="ECO:0000313" key="4">
    <source>
        <dbReference type="Proteomes" id="UP001355056"/>
    </source>
</evidence>
<feature type="transmembrane region" description="Helical" evidence="2">
    <location>
        <begin position="388"/>
        <end position="408"/>
    </location>
</feature>
<proteinExistence type="predicted"/>
<dbReference type="InterPro" id="IPR022134">
    <property type="entry name" value="DUF3667"/>
</dbReference>
<evidence type="ECO:0000256" key="2">
    <source>
        <dbReference type="SAM" id="Phobius"/>
    </source>
</evidence>
<feature type="region of interest" description="Disordered" evidence="1">
    <location>
        <begin position="180"/>
        <end position="220"/>
    </location>
</feature>
<sequence length="410" mass="45439">MIDASNHDAHAIPSHCENCDAALQGEFCHQCGQSMHNPIRHAGHAIEEFFEAFWHLDGRLWRTLRDLMVPGRTARNYLAGHRQRYIAPLRLFVVLSVLTFFLGALTIHFDSTTTIDTGVETEAITQAQTVEAVERERDRLLAEIEQARAETANLPIVDPALIAAEVKIRGEAANRIGELRQATGAGTRAPDAGAEGDRDTPTESTAVEDVPPATPPAPVPSKGELFSLDHEDWDPAGSRVKIAWLPQFANDWSTGKLQHALVNIQRMEGRPDLWFKAFMASVPSALFVLVPVFALLLKVAYLFTRRLYLEHLVVALYSHAFLLIALAAMFLLAALGGWLEPRLAWLAGIANAAVWAVGLWMPVYLLLMQKRVYAQGWPLTTIKYLVIGFVYIYLLAFAAALMFLARLAQA</sequence>